<reference evidence="2" key="1">
    <citation type="submission" date="2023-06" db="EMBL/GenBank/DDBJ databases">
        <title>Draft Genome Sequences of Representative Paenibacillus Polymyxa, Bacillus cereus, Fictibacillus sp., and Brevibacillus agri Strains Isolated from Amazonian Dark Earth.</title>
        <authorList>
            <person name="Pellegrinetti T.A."/>
            <person name="Cunha I.C.M."/>
            <person name="Chaves M.G."/>
            <person name="Freitas A.S."/>
            <person name="Silva A.V.R."/>
            <person name="Tsai S.M."/>
            <person name="Mendes L.W."/>
        </authorList>
    </citation>
    <scope>NUCLEOTIDE SEQUENCE</scope>
    <source>
        <strain evidence="2">CENA-BCM004</strain>
    </source>
</reference>
<dbReference type="RefSeq" id="WP_290402218.1">
    <property type="nucleotide sequence ID" value="NZ_JAUHLN010000011.1"/>
</dbReference>
<feature type="region of interest" description="Disordered" evidence="1">
    <location>
        <begin position="48"/>
        <end position="68"/>
    </location>
</feature>
<evidence type="ECO:0000256" key="1">
    <source>
        <dbReference type="SAM" id="MobiDB-lite"/>
    </source>
</evidence>
<name>A0ABT8EDV3_9BACL</name>
<evidence type="ECO:0000313" key="2">
    <source>
        <dbReference type="EMBL" id="MDN4076110.1"/>
    </source>
</evidence>
<comment type="caution">
    <text evidence="2">The sequence shown here is derived from an EMBL/GenBank/DDBJ whole genome shotgun (WGS) entry which is preliminary data.</text>
</comment>
<gene>
    <name evidence="2" type="ORF">QYF49_24570</name>
</gene>
<protein>
    <recommendedName>
        <fullName evidence="4">Adhesin</fullName>
    </recommendedName>
</protein>
<accession>A0ABT8EDV3</accession>
<organism evidence="2 3">
    <name type="scientific">Fictibacillus terranigra</name>
    <dbReference type="NCBI Taxonomy" id="3058424"/>
    <lineage>
        <taxon>Bacteria</taxon>
        <taxon>Bacillati</taxon>
        <taxon>Bacillota</taxon>
        <taxon>Bacilli</taxon>
        <taxon>Bacillales</taxon>
        <taxon>Fictibacillaceae</taxon>
        <taxon>Fictibacillus</taxon>
    </lineage>
</organism>
<sequence>MNDQTGRISSNAKVMIKTSTGDVQDFTMESASKDVHVESDTGNVELRMKQPPSAFELHASSDTGDVGVSRRWKVDYEERSEH</sequence>
<dbReference type="Proteomes" id="UP001168694">
    <property type="component" value="Unassembled WGS sequence"/>
</dbReference>
<evidence type="ECO:0008006" key="4">
    <source>
        <dbReference type="Google" id="ProtNLM"/>
    </source>
</evidence>
<dbReference type="EMBL" id="JAUHLN010000011">
    <property type="protein sequence ID" value="MDN4076110.1"/>
    <property type="molecule type" value="Genomic_DNA"/>
</dbReference>
<keyword evidence="3" id="KW-1185">Reference proteome</keyword>
<evidence type="ECO:0000313" key="3">
    <source>
        <dbReference type="Proteomes" id="UP001168694"/>
    </source>
</evidence>
<proteinExistence type="predicted"/>